<dbReference type="Pfam" id="PF04986">
    <property type="entry name" value="Y2_Tnp"/>
    <property type="match status" value="1"/>
</dbReference>
<dbReference type="GO" id="GO:0003677">
    <property type="term" value="F:DNA binding"/>
    <property type="evidence" value="ECO:0007669"/>
    <property type="project" value="InterPro"/>
</dbReference>
<dbReference type="Proteomes" id="UP000002072">
    <property type="component" value="Chromosome"/>
</dbReference>
<dbReference type="OrthoDB" id="9791273at2"/>
<feature type="domain" description="Transposase zinc-binding" evidence="2">
    <location>
        <begin position="27"/>
        <end position="106"/>
    </location>
</feature>
<dbReference type="InterPro" id="IPR026889">
    <property type="entry name" value="Zn_Tnp"/>
</dbReference>
<dbReference type="HOGENOM" id="CLU_038153_0_1_0"/>
<evidence type="ECO:0000313" key="4">
    <source>
        <dbReference type="EMBL" id="ACZ01478.1"/>
    </source>
</evidence>
<dbReference type="EMBL" id="CP001779">
    <property type="protein sequence ID" value="ACZ01278.1"/>
    <property type="molecule type" value="Genomic_DNA"/>
</dbReference>
<dbReference type="AlphaFoldDB" id="D1AVC8"/>
<feature type="domain" description="Transposase IS801/IS1294" evidence="1">
    <location>
        <begin position="166"/>
        <end position="341"/>
    </location>
</feature>
<evidence type="ECO:0000313" key="3">
    <source>
        <dbReference type="EMBL" id="ACZ01278.1"/>
    </source>
</evidence>
<evidence type="ECO:0000313" key="5">
    <source>
        <dbReference type="EMBL" id="ACZ01688.1"/>
    </source>
</evidence>
<organism evidence="5 6">
    <name type="scientific">Streptobacillus moniliformis (strain ATCC 14647 / DSM 12112 / NCTC 10651 / 9901)</name>
    <dbReference type="NCBI Taxonomy" id="519441"/>
    <lineage>
        <taxon>Bacteria</taxon>
        <taxon>Fusobacteriati</taxon>
        <taxon>Fusobacteriota</taxon>
        <taxon>Fusobacteriia</taxon>
        <taxon>Fusobacteriales</taxon>
        <taxon>Leptotrichiaceae</taxon>
        <taxon>Streptobacillus</taxon>
    </lineage>
</organism>
<dbReference type="EMBL" id="CP001779">
    <property type="protein sequence ID" value="ACZ01688.1"/>
    <property type="molecule type" value="Genomic_DNA"/>
</dbReference>
<dbReference type="PANTHER" id="PTHR37023">
    <property type="entry name" value="TRANSPOSASE"/>
    <property type="match status" value="1"/>
</dbReference>
<name>D1AVC8_STRM9</name>
<accession>D1AVC8</accession>
<gene>
    <name evidence="3" type="ordered locus">Smon_0810</name>
    <name evidence="4" type="ordered locus">Smon_1013</name>
    <name evidence="5" type="ordered locus">Smon_1234</name>
</gene>
<dbReference type="KEGG" id="smf:Smon_1013"/>
<dbReference type="InterPro" id="IPR007069">
    <property type="entry name" value="Transposase_32"/>
</dbReference>
<keyword evidence="6" id="KW-1185">Reference proteome</keyword>
<dbReference type="EMBL" id="CP001779">
    <property type="protein sequence ID" value="ACZ01478.1"/>
    <property type="molecule type" value="Genomic_DNA"/>
</dbReference>
<reference evidence="5 6" key="1">
    <citation type="journal article" date="2009" name="Stand. Genomic Sci.">
        <title>Complete genome sequence of Streptobacillus moniliformis type strain (9901T).</title>
        <authorList>
            <person name="Nolan M."/>
            <person name="Gronow S."/>
            <person name="Lapidus A."/>
            <person name="Ivanova N."/>
            <person name="Copeland A."/>
            <person name="Lucas S."/>
            <person name="Del Rio T.G."/>
            <person name="Chen F."/>
            <person name="Tice H."/>
            <person name="Pitluck S."/>
            <person name="Cheng J.F."/>
            <person name="Sims D."/>
            <person name="Meincke L."/>
            <person name="Bruce D."/>
            <person name="Goodwin L."/>
            <person name="Brettin T."/>
            <person name="Han C."/>
            <person name="Detter J.C."/>
            <person name="Ovchinikova G."/>
            <person name="Pati A."/>
            <person name="Mavromatis K."/>
            <person name="Mikhailova N."/>
            <person name="Chen A."/>
            <person name="Palaniappan K."/>
            <person name="Land M."/>
            <person name="Hauser L."/>
            <person name="Chang Y.J."/>
            <person name="Jeffries C.D."/>
            <person name="Rohde M."/>
            <person name="Sproer C."/>
            <person name="Goker M."/>
            <person name="Bristow J."/>
            <person name="Eisen J.A."/>
            <person name="Markowitz V."/>
            <person name="Hugenholtz P."/>
            <person name="Kyrpides N.C."/>
            <person name="Klenk H.P."/>
            <person name="Chain P."/>
        </authorList>
    </citation>
    <scope>NUCLEOTIDE SEQUENCE [LARGE SCALE GENOMIC DNA]</scope>
    <source>
        <strain evidence="6">ATCC 14647 / DSM 12112 / NCTC 10651 / 9901</strain>
        <strain evidence="5">DSM 12112</strain>
    </source>
</reference>
<dbReference type="STRING" id="519441.Smon_0810"/>
<evidence type="ECO:0000313" key="6">
    <source>
        <dbReference type="Proteomes" id="UP000002072"/>
    </source>
</evidence>
<reference evidence="5" key="2">
    <citation type="submission" date="2009-10" db="EMBL/GenBank/DDBJ databases">
        <title>The complete chromosome of Streptobacillus moniliformis DSM 12112.</title>
        <authorList>
            <consortium name="US DOE Joint Genome Institute (JGI-PGF)"/>
            <person name="Lucas S."/>
            <person name="Copeland A."/>
            <person name="Lapidus A."/>
            <person name="Glavina del Rio T."/>
            <person name="Dalin E."/>
            <person name="Tice H."/>
            <person name="Bruce D."/>
            <person name="Goodwin L."/>
            <person name="Pitluck S."/>
            <person name="Kyrpides N."/>
            <person name="Mavromatis K."/>
            <person name="Ivanova N."/>
            <person name="Ovchinnikova G."/>
            <person name="Sims D."/>
            <person name="Meincke L."/>
            <person name="Brettin T."/>
            <person name="Detter J.C."/>
            <person name="Han C."/>
            <person name="Larimer F."/>
            <person name="Land M."/>
            <person name="Hauser L."/>
            <person name="Markowitz V."/>
            <person name="Cheng J.-F."/>
            <person name="Hugenholtz P."/>
            <person name="Woyke T."/>
            <person name="Wu D."/>
            <person name="Gronow S."/>
            <person name="Sproer C."/>
            <person name="Goker M."/>
            <person name="Rohde M."/>
            <person name="Klenk H.-P."/>
            <person name="Eisen J.A."/>
        </authorList>
    </citation>
    <scope>NUCLEOTIDE SEQUENCE</scope>
    <source>
        <strain evidence="5">DSM 12112</strain>
    </source>
</reference>
<sequence length="407" mass="48259">MYNSNKIKSIFSKYILTNSINSIKPYFDKKHIEHINHSIHNFLNCGNLSKGFISYRCSSCNFQHKMKLTCKSRLCPSCGYNYSVNWTNSILKQFINIPHRHVLFTVPKEFRKFIAYDRSILSKMSKAINDIFKYQFHNIKDKVKRKIYIPKSNPNYFTNSDIINYGLITVIHTFGRNLKFNPHIHAIISLGGFNKKFQYKELKYFHVPSIANQWKFSLCKLISNANYPNDIIKIQAKKAVSNVYDNDVRLFFNVAGNDINNPKYIIKYLGRYLSRVPIAEYKIVNIDFNKNSLTFKFEDLSNNKEVTYSTLSFKDFVAKVLFHLPLKYFKMINRYGFYARRISSKVKMSLFYLKAQVNKKSLSLFRKNFKELWDFDPFMCPHCNIYLKRYELFIDNGLSPPIHKFYN</sequence>
<dbReference type="KEGG" id="smf:Smon_0810"/>
<dbReference type="PANTHER" id="PTHR37023:SF1">
    <property type="entry name" value="ISSOD25 TRANSPOSASE TNPA_ISSOD25"/>
    <property type="match status" value="1"/>
</dbReference>
<dbReference type="GeneID" id="29673341"/>
<evidence type="ECO:0000259" key="2">
    <source>
        <dbReference type="Pfam" id="PF14319"/>
    </source>
</evidence>
<proteinExistence type="predicted"/>
<dbReference type="GO" id="GO:0006313">
    <property type="term" value="P:DNA transposition"/>
    <property type="evidence" value="ECO:0007669"/>
    <property type="project" value="InterPro"/>
</dbReference>
<evidence type="ECO:0000259" key="1">
    <source>
        <dbReference type="Pfam" id="PF04986"/>
    </source>
</evidence>
<dbReference type="KEGG" id="smf:Smon_1234"/>
<dbReference type="GO" id="GO:0004803">
    <property type="term" value="F:transposase activity"/>
    <property type="evidence" value="ECO:0007669"/>
    <property type="project" value="InterPro"/>
</dbReference>
<protein>
    <submittedName>
        <fullName evidence="5">Uncharacterized protein</fullName>
    </submittedName>
</protein>
<dbReference type="Pfam" id="PF14319">
    <property type="entry name" value="Zn_Tnp_IS91"/>
    <property type="match status" value="1"/>
</dbReference>
<dbReference type="eggNOG" id="ENOG502ZBDB">
    <property type="taxonomic scope" value="Bacteria"/>
</dbReference>
<dbReference type="RefSeq" id="WP_012858829.1">
    <property type="nucleotide sequence ID" value="NC_013515.1"/>
</dbReference>